<dbReference type="AlphaFoldDB" id="Q2R8Z3"/>
<dbReference type="InterPro" id="IPR013103">
    <property type="entry name" value="RVT_2"/>
</dbReference>
<dbReference type="GO" id="GO:0003676">
    <property type="term" value="F:nucleic acid binding"/>
    <property type="evidence" value="ECO:0007669"/>
    <property type="project" value="InterPro"/>
</dbReference>
<evidence type="ECO:0000313" key="9">
    <source>
        <dbReference type="EMBL" id="ABA92033.1"/>
    </source>
</evidence>
<evidence type="ECO:0000256" key="1">
    <source>
        <dbReference type="ARBA" id="ARBA00022679"/>
    </source>
</evidence>
<dbReference type="PROSITE" id="PS00141">
    <property type="entry name" value="ASP_PROTEASE"/>
    <property type="match status" value="1"/>
</dbReference>
<dbReference type="GO" id="GO:0004190">
    <property type="term" value="F:aspartic-type endopeptidase activity"/>
    <property type="evidence" value="ECO:0007669"/>
    <property type="project" value="UniProtKB-KW"/>
</dbReference>
<feature type="domain" description="Retrovirus-related Pol polyprotein from transposon TNT 1-94-like beta-barrel" evidence="8">
    <location>
        <begin position="312"/>
        <end position="390"/>
    </location>
</feature>
<keyword evidence="3" id="KW-0064">Aspartyl protease</keyword>
<name>Q2R8Z3_ORYSJ</name>
<dbReference type="Pfam" id="PF22936">
    <property type="entry name" value="Pol_BBD"/>
    <property type="match status" value="1"/>
</dbReference>
<dbReference type="Pfam" id="PF07727">
    <property type="entry name" value="RVT_2"/>
    <property type="match status" value="1"/>
</dbReference>
<dbReference type="InterPro" id="IPR001969">
    <property type="entry name" value="Aspartic_peptidase_AS"/>
</dbReference>
<dbReference type="InterPro" id="IPR025724">
    <property type="entry name" value="GAG-pre-integrase_dom"/>
</dbReference>
<evidence type="ECO:0000256" key="3">
    <source>
        <dbReference type="ARBA" id="ARBA00022750"/>
    </source>
</evidence>
<dbReference type="InterPro" id="IPR012337">
    <property type="entry name" value="RNaseH-like_sf"/>
</dbReference>
<dbReference type="InterPro" id="IPR043502">
    <property type="entry name" value="DNA/RNA_pol_sf"/>
</dbReference>
<reference evidence="9" key="2">
    <citation type="submission" date="2005-04" db="EMBL/GenBank/DDBJ databases">
        <authorList>
            <person name="Buell C.R."/>
            <person name="Wing R.A."/>
            <person name="McCombie W.A."/>
            <person name="Ouyang S."/>
        </authorList>
    </citation>
    <scope>NUCLEOTIDE SEQUENCE</scope>
</reference>
<dbReference type="GO" id="GO:0003964">
    <property type="term" value="F:RNA-directed DNA polymerase activity"/>
    <property type="evidence" value="ECO:0007669"/>
    <property type="project" value="UniProtKB-KW"/>
</dbReference>
<organism evidence="9">
    <name type="scientific">Oryza sativa subsp. japonica</name>
    <name type="common">Rice</name>
    <dbReference type="NCBI Taxonomy" id="39947"/>
    <lineage>
        <taxon>Eukaryota</taxon>
        <taxon>Viridiplantae</taxon>
        <taxon>Streptophyta</taxon>
        <taxon>Embryophyta</taxon>
        <taxon>Tracheophyta</taxon>
        <taxon>Spermatophyta</taxon>
        <taxon>Magnoliopsida</taxon>
        <taxon>Liliopsida</taxon>
        <taxon>Poales</taxon>
        <taxon>Poaceae</taxon>
        <taxon>BOP clade</taxon>
        <taxon>Oryzoideae</taxon>
        <taxon>Oryzeae</taxon>
        <taxon>Oryzinae</taxon>
        <taxon>Oryza</taxon>
        <taxon>Oryza sativa</taxon>
    </lineage>
</organism>
<proteinExistence type="predicted"/>
<evidence type="ECO:0000259" key="6">
    <source>
        <dbReference type="Pfam" id="PF07727"/>
    </source>
</evidence>
<dbReference type="InterPro" id="IPR036397">
    <property type="entry name" value="RNaseH_sf"/>
</dbReference>
<keyword evidence="3" id="KW-0378">Hydrolase</keyword>
<dbReference type="InterPro" id="IPR054722">
    <property type="entry name" value="PolX-like_BBD"/>
</dbReference>
<keyword evidence="3" id="KW-0645">Protease</keyword>
<dbReference type="PANTHER" id="PTHR11439:SF467">
    <property type="entry name" value="INTEGRASE CATALYTIC DOMAIN-CONTAINING PROTEIN"/>
    <property type="match status" value="1"/>
</dbReference>
<dbReference type="SUPFAM" id="SSF56672">
    <property type="entry name" value="DNA/RNA polymerases"/>
    <property type="match status" value="1"/>
</dbReference>
<evidence type="ECO:0000256" key="5">
    <source>
        <dbReference type="SAM" id="MobiDB-lite"/>
    </source>
</evidence>
<feature type="compositionally biased region" description="Low complexity" evidence="5">
    <location>
        <begin position="180"/>
        <end position="189"/>
    </location>
</feature>
<feature type="compositionally biased region" description="Basic residues" evidence="5">
    <location>
        <begin position="191"/>
        <end position="213"/>
    </location>
</feature>
<accession>Q2R8Z3</accession>
<dbReference type="Pfam" id="PF13976">
    <property type="entry name" value="gag_pre-integrs"/>
    <property type="match status" value="1"/>
</dbReference>
<dbReference type="CDD" id="cd09272">
    <property type="entry name" value="RNase_HI_RT_Ty1"/>
    <property type="match status" value="1"/>
</dbReference>
<feature type="region of interest" description="Disordered" evidence="5">
    <location>
        <begin position="145"/>
        <end position="238"/>
    </location>
</feature>
<protein>
    <submittedName>
        <fullName evidence="9">Retrotransposon protein, putative, Ty1-copia subclass</fullName>
    </submittedName>
</protein>
<dbReference type="EMBL" id="DP000010">
    <property type="protein sequence ID" value="ABA92033.1"/>
    <property type="molecule type" value="Genomic_DNA"/>
</dbReference>
<feature type="compositionally biased region" description="Gly residues" evidence="5">
    <location>
        <begin position="1"/>
        <end position="19"/>
    </location>
</feature>
<evidence type="ECO:0000256" key="4">
    <source>
        <dbReference type="ARBA" id="ARBA00022918"/>
    </source>
</evidence>
<dbReference type="PANTHER" id="PTHR11439">
    <property type="entry name" value="GAG-POL-RELATED RETROTRANSPOSON"/>
    <property type="match status" value="1"/>
</dbReference>
<keyword evidence="4" id="KW-0695">RNA-directed DNA polymerase</keyword>
<dbReference type="Gene3D" id="3.30.420.10">
    <property type="entry name" value="Ribonuclease H-like superfamily/Ribonuclease H"/>
    <property type="match status" value="1"/>
</dbReference>
<dbReference type="SUPFAM" id="SSF53098">
    <property type="entry name" value="Ribonuclease H-like"/>
    <property type="match status" value="1"/>
</dbReference>
<sequence>MAVEANGGGGEGGGGGAIGGAPRRRLATSAPPQRRPHGDAPRLPHGGVGGFPTAVSAAANWRRSAAVGGEMAADFKTVAGYNHVVHNICSRLKFCEQEPTKAEKIEKTLSTMLPEDTILTQQYRANNFQKHSLLIHTLTQAERHHELSLKNAQQRPPGSAPLPEVHFNVQNNAENKKGFKGNSSNNPKNLTGKRKRNNNRRKFKGRKKGKGKGKAPQPRSNGNKHCNRTKKSSENPRFEAHFNLTHEERPEVASSHQAPAEPESNLNVLPEDVAPLSTMDDKYELPCIVRLYGLLVIRMSKDIAPIVEELCLVDSGTTNSILREIKYFQTLKKREGKVLTIAGRDTVIVGSGRANITLPMGTQITIEDALFYPDSTRTLLSYRDIRQNGFHIETHMDNREEFLLLTKQNGYGKRICEKIPSLTSGLYYTYIKPIAHVAYKVIFQNVDAFHTCHDRLGHPGIGMMRKIIGNSIDHHLITDKFPKSSDFVCTACATGKLILKPSYLKIRAEPLKFLERIQGDICGPIVPISGPFRYFMVLIDASTRWSHVCLLSTRNHAFAKLMSQIIRLKGIPASDPRTTEAELQVQKIIHLQRLANNLPDAFTNYKGVTKSFIPAQNAPERVEVPNKTTQLPLTKKRGRSMATQRETIANKQRKTVNANQPLVGTHQINTIYQADRDSLQPSSVVHNVETRNLEDHRHIVSGDHNESIRVDEIAINYSETGESFDRRATIVDTNFSEQIAECLQVDPEPRSIKECQKRSDWNKWKDSIDAELASLYKRDVFSAVMPTPRGIFPVGYKWVFVRKRNENNEVVRYKARFVAQGFTQKPGVDFNETYSPVMSGITFRYLISLAVQNRLFMQLMDVVTAYLYGSLDSDIYMKVPDGIDIPNQKKSLYGLKQSGRMWYNRLSEFLSLKEYTKNDDCPCVFIKNSPTGFCIISVYVDLNIIGNTQDINEARHHLKTEFEMKDLGQTKFCLGLQLEHLPSGILVHQSAYTQKILEKFNMDKSYPSKTPMVVRSLDVEKDPFRPKEDGEDVLGPDFPYLSAIGALMYLTNSTRPDIAFSVNLLARYSAAPTKRHWTGVKNIFRYLNGTRDLGLFFKKNQDSTLIGYTDAGYLSDPHNARSQTGFVFLQGGTAISWKSSKQTLVATSTNHSEIIALYEASRECVWLRRMVNHILTSCGIGSLESPTIIYEDNAACVIQMETGYIKSNITKHIAPKLFYPHELQQHGEINILQTKSCDNLADLFTKSLPYSTFFKCVEGIGMR</sequence>
<feature type="domain" description="GAG-pre-integrase" evidence="7">
    <location>
        <begin position="425"/>
        <end position="496"/>
    </location>
</feature>
<reference evidence="9" key="1">
    <citation type="journal article" date="2005" name="BMC Biol.">
        <title>The sequence of rice chromosomes 11 and 12, rich in disease resistance genes and recent gene duplications.</title>
        <authorList>
            <consortium name="The rice chromosomes 11 and 12 sequencing consortia"/>
        </authorList>
    </citation>
    <scope>NUCLEOTIDE SEQUENCE [LARGE SCALE GENOMIC DNA]</scope>
</reference>
<gene>
    <name evidence="9" type="ordered locus">LOC_Os11g10500</name>
</gene>
<feature type="region of interest" description="Disordered" evidence="5">
    <location>
        <begin position="1"/>
        <end position="51"/>
    </location>
</feature>
<keyword evidence="1" id="KW-0808">Transferase</keyword>
<evidence type="ECO:0000259" key="8">
    <source>
        <dbReference type="Pfam" id="PF22936"/>
    </source>
</evidence>
<reference evidence="9" key="3">
    <citation type="submission" date="2006-01" db="EMBL/GenBank/DDBJ databases">
        <authorList>
            <person name="Buell R."/>
        </authorList>
    </citation>
    <scope>NUCLEOTIDE SEQUENCE</scope>
</reference>
<evidence type="ECO:0000256" key="2">
    <source>
        <dbReference type="ARBA" id="ARBA00022695"/>
    </source>
</evidence>
<keyword evidence="2" id="KW-0548">Nucleotidyltransferase</keyword>
<feature type="domain" description="Reverse transcriptase Ty1/copia-type" evidence="6">
    <location>
        <begin position="784"/>
        <end position="1013"/>
    </location>
</feature>
<evidence type="ECO:0000259" key="7">
    <source>
        <dbReference type="Pfam" id="PF13976"/>
    </source>
</evidence>
<dbReference type="GO" id="GO:0006508">
    <property type="term" value="P:proteolysis"/>
    <property type="evidence" value="ECO:0007669"/>
    <property type="project" value="InterPro"/>
</dbReference>